<feature type="region of interest" description="Disordered" evidence="1">
    <location>
        <begin position="536"/>
        <end position="587"/>
    </location>
</feature>
<gene>
    <name evidence="3" type="ORF">GOP47_0015117</name>
</gene>
<comment type="caution">
    <text evidence="3">The sequence shown here is derived from an EMBL/GenBank/DDBJ whole genome shotgun (WGS) entry which is preliminary data.</text>
</comment>
<dbReference type="OrthoDB" id="1924480at2759"/>
<dbReference type="Proteomes" id="UP000886520">
    <property type="component" value="Chromosome 14"/>
</dbReference>
<feature type="signal peptide" evidence="2">
    <location>
        <begin position="1"/>
        <end position="26"/>
    </location>
</feature>
<feature type="compositionally biased region" description="Polar residues" evidence="1">
    <location>
        <begin position="464"/>
        <end position="474"/>
    </location>
</feature>
<dbReference type="AlphaFoldDB" id="A0A9D4UMS3"/>
<sequence>MGRCRRHPHHIVVGICAFCLSEQLSSLLVREDDDGTDLYAHLHTHPNLHSPFAFTSSNPSTACGTVPETPFTAPRKTPPRFPHDRAVAAQDVSSPKASSHQCFSLSFSPHNRLRSVDSYTPSVCSPQNQVFLGNHDFIKGEIPRKKNSFWAFLHRRKPGFYNACGTASLHRNYVLNHQEATQDEIYDHYHMHLQQLKTKVQKNVHVSLRDKHIDGEKRASDRHNLSKIVSPSMYCESFDRDNAALRRISMPPCSARPNHYQKNPSLSKQRYSIGPKTIGLSPLRHERHGDENVLFSQGLRIPYHVPLCGIEKYGDAKRSHPGSSSSWSSSLILPQKMRRSKSISGLSESSDFGPTIQATSQSSPDVTATTVSFANEAMNGSPQCMLVKVSEDNAIRKGVCNMSANQYRQTTQIKSRSLISSSPYGLHHSNEEIPISGSYNTNHSQYLDEYAHGADRKSPHLSKPSLSQRLSSRSAPNSVNIACCKSTTRASPLMLASQKKGSSPHGLLIHGKPHAVHNIYDDDGDVKGAMHGYMPPYQGLDERSTVPSDDEYRRSPNLFDLNLPKSMHSKSPRQSKRESHSCKNHQIQEPAFGSHVFAYSTRRSWGKALGNILRIRRGKKQSIEVQSESPNTHNHYVQQYDMGKMQNLRVCKHHQSHHNEDDNDADDCDFIDYEQSDLYDDYYSQRDIPLEHIKARHELLQAQLEPHVFPGLQDQIIKGLPPQQYNFLSRDYSAFSCYFSPPMHGFQKAEVDMRGHVSSHKQMQKRNGDVGISRKSTLLLSTTAAAAGGMRGI</sequence>
<organism evidence="3 4">
    <name type="scientific">Adiantum capillus-veneris</name>
    <name type="common">Maidenhair fern</name>
    <dbReference type="NCBI Taxonomy" id="13818"/>
    <lineage>
        <taxon>Eukaryota</taxon>
        <taxon>Viridiplantae</taxon>
        <taxon>Streptophyta</taxon>
        <taxon>Embryophyta</taxon>
        <taxon>Tracheophyta</taxon>
        <taxon>Polypodiopsida</taxon>
        <taxon>Polypodiidae</taxon>
        <taxon>Polypodiales</taxon>
        <taxon>Pteridineae</taxon>
        <taxon>Pteridaceae</taxon>
        <taxon>Vittarioideae</taxon>
        <taxon>Adiantum</taxon>
    </lineage>
</organism>
<proteinExistence type="predicted"/>
<evidence type="ECO:0000313" key="3">
    <source>
        <dbReference type="EMBL" id="KAI5070774.1"/>
    </source>
</evidence>
<feature type="region of interest" description="Disordered" evidence="1">
    <location>
        <begin position="342"/>
        <end position="364"/>
    </location>
</feature>
<evidence type="ECO:0000313" key="4">
    <source>
        <dbReference type="Proteomes" id="UP000886520"/>
    </source>
</evidence>
<keyword evidence="2" id="KW-0732">Signal</keyword>
<feature type="region of interest" description="Disordered" evidence="1">
    <location>
        <begin position="453"/>
        <end position="474"/>
    </location>
</feature>
<accession>A0A9D4UMS3</accession>
<evidence type="ECO:0000256" key="2">
    <source>
        <dbReference type="SAM" id="SignalP"/>
    </source>
</evidence>
<feature type="compositionally biased region" description="Basic and acidic residues" evidence="1">
    <location>
        <begin position="540"/>
        <end position="554"/>
    </location>
</feature>
<protein>
    <submittedName>
        <fullName evidence="3">Uncharacterized protein</fullName>
    </submittedName>
</protein>
<reference evidence="3" key="1">
    <citation type="submission" date="2021-01" db="EMBL/GenBank/DDBJ databases">
        <title>Adiantum capillus-veneris genome.</title>
        <authorList>
            <person name="Fang Y."/>
            <person name="Liao Q."/>
        </authorList>
    </citation>
    <scope>NUCLEOTIDE SEQUENCE</scope>
    <source>
        <strain evidence="3">H3</strain>
        <tissue evidence="3">Leaf</tissue>
    </source>
</reference>
<keyword evidence="4" id="KW-1185">Reference proteome</keyword>
<name>A0A9D4UMS3_ADICA</name>
<evidence type="ECO:0000256" key="1">
    <source>
        <dbReference type="SAM" id="MobiDB-lite"/>
    </source>
</evidence>
<feature type="chain" id="PRO_5039719294" evidence="2">
    <location>
        <begin position="27"/>
        <end position="793"/>
    </location>
</feature>
<dbReference type="EMBL" id="JABFUD020000014">
    <property type="protein sequence ID" value="KAI5070774.1"/>
    <property type="molecule type" value="Genomic_DNA"/>
</dbReference>